<dbReference type="EMBL" id="CABWMC010000023">
    <property type="protein sequence ID" value="VXC13159.1"/>
    <property type="molecule type" value="Genomic_DNA"/>
</dbReference>
<evidence type="ECO:0000256" key="3">
    <source>
        <dbReference type="ARBA" id="ARBA00023125"/>
    </source>
</evidence>
<dbReference type="PROSITE" id="PS50932">
    <property type="entry name" value="HTH_LACI_2"/>
    <property type="match status" value="1"/>
</dbReference>
<dbReference type="InterPro" id="IPR000843">
    <property type="entry name" value="HTH_LacI"/>
</dbReference>
<dbReference type="Gene3D" id="3.40.50.2300">
    <property type="match status" value="2"/>
</dbReference>
<accession>A0A653W3E9</accession>
<evidence type="ECO:0000259" key="5">
    <source>
        <dbReference type="PROSITE" id="PS50932"/>
    </source>
</evidence>
<dbReference type="InterPro" id="IPR010982">
    <property type="entry name" value="Lambda_DNA-bd_dom_sf"/>
</dbReference>
<organism evidence="6 7">
    <name type="scientific">Bacillus mycoides</name>
    <dbReference type="NCBI Taxonomy" id="1405"/>
    <lineage>
        <taxon>Bacteria</taxon>
        <taxon>Bacillati</taxon>
        <taxon>Bacillota</taxon>
        <taxon>Bacilli</taxon>
        <taxon>Bacillales</taxon>
        <taxon>Bacillaceae</taxon>
        <taxon>Bacillus</taxon>
        <taxon>Bacillus cereus group</taxon>
    </lineage>
</organism>
<dbReference type="Proteomes" id="UP000437562">
    <property type="component" value="Unassembled WGS sequence"/>
</dbReference>
<name>A0A653W3E9_BACMY</name>
<feature type="domain" description="HTH lacI-type" evidence="5">
    <location>
        <begin position="7"/>
        <end position="61"/>
    </location>
</feature>
<evidence type="ECO:0000256" key="4">
    <source>
        <dbReference type="ARBA" id="ARBA00023163"/>
    </source>
</evidence>
<dbReference type="PANTHER" id="PTHR30146:SF148">
    <property type="entry name" value="HTH-TYPE TRANSCRIPTIONAL REPRESSOR PURR-RELATED"/>
    <property type="match status" value="1"/>
</dbReference>
<dbReference type="InterPro" id="IPR028082">
    <property type="entry name" value="Peripla_BP_I"/>
</dbReference>
<keyword evidence="4" id="KW-0804">Transcription</keyword>
<evidence type="ECO:0000313" key="6">
    <source>
        <dbReference type="EMBL" id="VXC13159.1"/>
    </source>
</evidence>
<proteinExistence type="predicted"/>
<dbReference type="CDD" id="cd06267">
    <property type="entry name" value="PBP1_LacI_sugar_binding-like"/>
    <property type="match status" value="1"/>
</dbReference>
<dbReference type="SMART" id="SM00354">
    <property type="entry name" value="HTH_LACI"/>
    <property type="match status" value="1"/>
</dbReference>
<dbReference type="AlphaFoldDB" id="A0A653W3E9"/>
<dbReference type="Pfam" id="PF00356">
    <property type="entry name" value="LacI"/>
    <property type="match status" value="1"/>
</dbReference>
<evidence type="ECO:0000313" key="7">
    <source>
        <dbReference type="Proteomes" id="UP000437562"/>
    </source>
</evidence>
<gene>
    <name evidence="6" type="ORF">BACI71_30026</name>
</gene>
<sequence length="326" mass="37007">MAGELKINIKEIAKRANVSVATVSYALNNSKEVSEKTRETILKLAKELNYTPNIAAKNLRTKKSRLICALTNNFGGTFNGDILQVVRNKFKEHGYQLMVVIDEIPQIIEANLFDGVILLNHPMEQSEIIRIATSGMPMVLLTNEVNHPNVSNVVLNNEEGIRQMMELYSRSPHKNIAFLIGHTSYNNEKRLESCQKYYKQYFAKDDFAERMYCGEFSEVTSYKLATQLMRDHNYDGFFCFNDSMAMGCYLAAKDMGYSIGEDISISGFDDVSVSQFLTPSLSTIQVNKEAWGENVVQEYLKLRDKKEASNTIKIDSKLIVRNSVKL</sequence>
<dbReference type="SUPFAM" id="SSF47413">
    <property type="entry name" value="lambda repressor-like DNA-binding domains"/>
    <property type="match status" value="1"/>
</dbReference>
<dbReference type="Gene3D" id="1.10.260.40">
    <property type="entry name" value="lambda repressor-like DNA-binding domains"/>
    <property type="match status" value="1"/>
</dbReference>
<dbReference type="InterPro" id="IPR046335">
    <property type="entry name" value="LacI/GalR-like_sensor"/>
</dbReference>
<dbReference type="GO" id="GO:0003700">
    <property type="term" value="F:DNA-binding transcription factor activity"/>
    <property type="evidence" value="ECO:0007669"/>
    <property type="project" value="TreeGrafter"/>
</dbReference>
<protein>
    <recommendedName>
        <fullName evidence="5">HTH lacI-type domain-containing protein</fullName>
    </recommendedName>
</protein>
<evidence type="ECO:0000256" key="1">
    <source>
        <dbReference type="ARBA" id="ARBA00022491"/>
    </source>
</evidence>
<dbReference type="PROSITE" id="PS00356">
    <property type="entry name" value="HTH_LACI_1"/>
    <property type="match status" value="1"/>
</dbReference>
<dbReference type="GO" id="GO:0000976">
    <property type="term" value="F:transcription cis-regulatory region binding"/>
    <property type="evidence" value="ECO:0007669"/>
    <property type="project" value="TreeGrafter"/>
</dbReference>
<dbReference type="CDD" id="cd01392">
    <property type="entry name" value="HTH_LacI"/>
    <property type="match status" value="1"/>
</dbReference>
<evidence type="ECO:0000256" key="2">
    <source>
        <dbReference type="ARBA" id="ARBA00023015"/>
    </source>
</evidence>
<keyword evidence="3" id="KW-0238">DNA-binding</keyword>
<keyword evidence="2" id="KW-0805">Transcription regulation</keyword>
<dbReference type="Pfam" id="PF13377">
    <property type="entry name" value="Peripla_BP_3"/>
    <property type="match status" value="1"/>
</dbReference>
<keyword evidence="1" id="KW-0678">Repressor</keyword>
<dbReference type="PANTHER" id="PTHR30146">
    <property type="entry name" value="LACI-RELATED TRANSCRIPTIONAL REPRESSOR"/>
    <property type="match status" value="1"/>
</dbReference>
<dbReference type="RefSeq" id="WP_002140660.1">
    <property type="nucleotide sequence ID" value="NZ_JBNTLB010000013.1"/>
</dbReference>
<reference evidence="6 7" key="1">
    <citation type="submission" date="2019-10" db="EMBL/GenBank/DDBJ databases">
        <authorList>
            <person name="Karimi E."/>
        </authorList>
    </citation>
    <scope>NUCLEOTIDE SEQUENCE [LARGE SCALE GENOMIC DNA]</scope>
    <source>
        <strain evidence="6">Bacillus sp. 71</strain>
    </source>
</reference>
<dbReference type="SUPFAM" id="SSF53822">
    <property type="entry name" value="Periplasmic binding protein-like I"/>
    <property type="match status" value="1"/>
</dbReference>